<proteinExistence type="predicted"/>
<name>A0A9D4Q644_RHISA</name>
<reference evidence="1" key="2">
    <citation type="submission" date="2021-09" db="EMBL/GenBank/DDBJ databases">
        <authorList>
            <person name="Jia N."/>
            <person name="Wang J."/>
            <person name="Shi W."/>
            <person name="Du L."/>
            <person name="Sun Y."/>
            <person name="Zhan W."/>
            <person name="Jiang J."/>
            <person name="Wang Q."/>
            <person name="Zhang B."/>
            <person name="Ji P."/>
            <person name="Sakyi L.B."/>
            <person name="Cui X."/>
            <person name="Yuan T."/>
            <person name="Jiang B."/>
            <person name="Yang W."/>
            <person name="Lam T.T.-Y."/>
            <person name="Chang Q."/>
            <person name="Ding S."/>
            <person name="Wang X."/>
            <person name="Zhu J."/>
            <person name="Ruan X."/>
            <person name="Zhao L."/>
            <person name="Wei J."/>
            <person name="Que T."/>
            <person name="Du C."/>
            <person name="Cheng J."/>
            <person name="Dai P."/>
            <person name="Han X."/>
            <person name="Huang E."/>
            <person name="Gao Y."/>
            <person name="Liu J."/>
            <person name="Shao H."/>
            <person name="Ye R."/>
            <person name="Li L."/>
            <person name="Wei W."/>
            <person name="Wang X."/>
            <person name="Wang C."/>
            <person name="Huo Q."/>
            <person name="Li W."/>
            <person name="Guo W."/>
            <person name="Chen H."/>
            <person name="Chen S."/>
            <person name="Zhou L."/>
            <person name="Zhou L."/>
            <person name="Ni X."/>
            <person name="Tian J."/>
            <person name="Zhou Y."/>
            <person name="Sheng Y."/>
            <person name="Liu T."/>
            <person name="Pan Y."/>
            <person name="Xia L."/>
            <person name="Li J."/>
            <person name="Zhao F."/>
            <person name="Cao W."/>
        </authorList>
    </citation>
    <scope>NUCLEOTIDE SEQUENCE</scope>
    <source>
        <strain evidence="1">Rsan-2018</strain>
        <tissue evidence="1">Larvae</tissue>
    </source>
</reference>
<reference evidence="1" key="1">
    <citation type="journal article" date="2020" name="Cell">
        <title>Large-Scale Comparative Analyses of Tick Genomes Elucidate Their Genetic Diversity and Vector Capacities.</title>
        <authorList>
            <consortium name="Tick Genome and Microbiome Consortium (TIGMIC)"/>
            <person name="Jia N."/>
            <person name="Wang J."/>
            <person name="Shi W."/>
            <person name="Du L."/>
            <person name="Sun Y."/>
            <person name="Zhan W."/>
            <person name="Jiang J.F."/>
            <person name="Wang Q."/>
            <person name="Zhang B."/>
            <person name="Ji P."/>
            <person name="Bell-Sakyi L."/>
            <person name="Cui X.M."/>
            <person name="Yuan T.T."/>
            <person name="Jiang B.G."/>
            <person name="Yang W.F."/>
            <person name="Lam T.T."/>
            <person name="Chang Q.C."/>
            <person name="Ding S.J."/>
            <person name="Wang X.J."/>
            <person name="Zhu J.G."/>
            <person name="Ruan X.D."/>
            <person name="Zhao L."/>
            <person name="Wei J.T."/>
            <person name="Ye R.Z."/>
            <person name="Que T.C."/>
            <person name="Du C.H."/>
            <person name="Zhou Y.H."/>
            <person name="Cheng J.X."/>
            <person name="Dai P.F."/>
            <person name="Guo W.B."/>
            <person name="Han X.H."/>
            <person name="Huang E.J."/>
            <person name="Li L.F."/>
            <person name="Wei W."/>
            <person name="Gao Y.C."/>
            <person name="Liu J.Z."/>
            <person name="Shao H.Z."/>
            <person name="Wang X."/>
            <person name="Wang C.C."/>
            <person name="Yang T.C."/>
            <person name="Huo Q.B."/>
            <person name="Li W."/>
            <person name="Chen H.Y."/>
            <person name="Chen S.E."/>
            <person name="Zhou L.G."/>
            <person name="Ni X.B."/>
            <person name="Tian J.H."/>
            <person name="Sheng Y."/>
            <person name="Liu T."/>
            <person name="Pan Y.S."/>
            <person name="Xia L.Y."/>
            <person name="Li J."/>
            <person name="Zhao F."/>
            <person name="Cao W.C."/>
        </authorList>
    </citation>
    <scope>NUCLEOTIDE SEQUENCE</scope>
    <source>
        <strain evidence="1">Rsan-2018</strain>
    </source>
</reference>
<evidence type="ECO:0000313" key="1">
    <source>
        <dbReference type="EMBL" id="KAH7968710.1"/>
    </source>
</evidence>
<dbReference type="Proteomes" id="UP000821837">
    <property type="component" value="Unassembled WGS sequence"/>
</dbReference>
<gene>
    <name evidence="1" type="ORF">HPB52_010791</name>
</gene>
<sequence>MKVTNRSKAHAEALRPASEIRACKIGPMEAAFAVLIHFEECRKSALSSRLSDAELPFAARVACRTRHKCRERADFAKHRVDSRSTYKSRLTLKESNLLLGCTDKFHSSVNFTTTVAGFGVGVRPIRYRSVGGIVHRCRFGKRPTPFPSILVASPELSDIRTALFRAYHGTKILKKRRTTRSRRLRLRSFAGKMGGEERVERAAGPMAASR</sequence>
<keyword evidence="2" id="KW-1185">Reference proteome</keyword>
<evidence type="ECO:0000313" key="2">
    <source>
        <dbReference type="Proteomes" id="UP000821837"/>
    </source>
</evidence>
<comment type="caution">
    <text evidence="1">The sequence shown here is derived from an EMBL/GenBank/DDBJ whole genome shotgun (WGS) entry which is preliminary data.</text>
</comment>
<protein>
    <submittedName>
        <fullName evidence="1">Uncharacterized protein</fullName>
    </submittedName>
</protein>
<accession>A0A9D4Q644</accession>
<dbReference type="AlphaFoldDB" id="A0A9D4Q644"/>
<organism evidence="1 2">
    <name type="scientific">Rhipicephalus sanguineus</name>
    <name type="common">Brown dog tick</name>
    <name type="synonym">Ixodes sanguineus</name>
    <dbReference type="NCBI Taxonomy" id="34632"/>
    <lineage>
        <taxon>Eukaryota</taxon>
        <taxon>Metazoa</taxon>
        <taxon>Ecdysozoa</taxon>
        <taxon>Arthropoda</taxon>
        <taxon>Chelicerata</taxon>
        <taxon>Arachnida</taxon>
        <taxon>Acari</taxon>
        <taxon>Parasitiformes</taxon>
        <taxon>Ixodida</taxon>
        <taxon>Ixodoidea</taxon>
        <taxon>Ixodidae</taxon>
        <taxon>Rhipicephalinae</taxon>
        <taxon>Rhipicephalus</taxon>
        <taxon>Rhipicephalus</taxon>
    </lineage>
</organism>
<dbReference type="EMBL" id="JABSTV010001248">
    <property type="protein sequence ID" value="KAH7968710.1"/>
    <property type="molecule type" value="Genomic_DNA"/>
</dbReference>